<dbReference type="EMBL" id="QMIF01000015">
    <property type="protein sequence ID" value="TVM31601.1"/>
    <property type="molecule type" value="Genomic_DNA"/>
</dbReference>
<accession>A0A6P1ZCK0</accession>
<organism evidence="1 2">
    <name type="scientific">Oceanidesulfovibrio marinus</name>
    <dbReference type="NCBI Taxonomy" id="370038"/>
    <lineage>
        <taxon>Bacteria</taxon>
        <taxon>Pseudomonadati</taxon>
        <taxon>Thermodesulfobacteriota</taxon>
        <taxon>Desulfovibrionia</taxon>
        <taxon>Desulfovibrionales</taxon>
        <taxon>Desulfovibrionaceae</taxon>
        <taxon>Oceanidesulfovibrio</taxon>
    </lineage>
</organism>
<comment type="caution">
    <text evidence="1">The sequence shown here is derived from an EMBL/GenBank/DDBJ whole genome shotgun (WGS) entry which is preliminary data.</text>
</comment>
<proteinExistence type="predicted"/>
<dbReference type="AlphaFoldDB" id="A0A6P1ZCK0"/>
<dbReference type="RefSeq" id="WP_144306833.1">
    <property type="nucleotide sequence ID" value="NZ_QMIF01000015.1"/>
</dbReference>
<reference evidence="1 2" key="1">
    <citation type="submission" date="2018-06" db="EMBL/GenBank/DDBJ databases">
        <title>Complete genome of Desulfovibrio marinus P48SEP.</title>
        <authorList>
            <person name="Crispim J.S."/>
            <person name="Vidigal P.M.P."/>
            <person name="Silva L.C.F."/>
            <person name="Araujo L.C."/>
            <person name="Laguardia C.N."/>
            <person name="Dias R.S."/>
            <person name="Sousa M.P."/>
            <person name="Paula S.O."/>
            <person name="Silva C."/>
        </authorList>
    </citation>
    <scope>NUCLEOTIDE SEQUENCE [LARGE SCALE GENOMIC DNA]</scope>
    <source>
        <strain evidence="1 2">P48SEP</strain>
    </source>
</reference>
<sequence>MTQRNYEFTEDAISILDAIKKTKKHKLNEFVSQAVILYGLDELGEDAPQLEESYEEETKKRLKKIESSILAIRFELLELKQPEIVKQALEGLEKLGIEKASKEARRLIKKGMKNGSLPKLEMDEWKALIEKKGSMPKPKLMAQKGSKGLVK</sequence>
<evidence type="ECO:0000313" key="1">
    <source>
        <dbReference type="EMBL" id="TVM31601.1"/>
    </source>
</evidence>
<gene>
    <name evidence="1" type="ORF">DQK91_18230</name>
</gene>
<dbReference type="Proteomes" id="UP000434052">
    <property type="component" value="Unassembled WGS sequence"/>
</dbReference>
<protein>
    <submittedName>
        <fullName evidence="1">Uncharacterized protein</fullName>
    </submittedName>
</protein>
<evidence type="ECO:0000313" key="2">
    <source>
        <dbReference type="Proteomes" id="UP000434052"/>
    </source>
</evidence>
<name>A0A6P1ZCK0_9BACT</name>